<evidence type="ECO:0000313" key="3">
    <source>
        <dbReference type="EMBL" id="KAF9077558.1"/>
    </source>
</evidence>
<dbReference type="SUPFAM" id="SSF82199">
    <property type="entry name" value="SET domain"/>
    <property type="match status" value="1"/>
</dbReference>
<dbReference type="Gene3D" id="2.170.270.10">
    <property type="entry name" value="SET domain"/>
    <property type="match status" value="1"/>
</dbReference>
<dbReference type="EMBL" id="JADNRY010000003">
    <property type="protein sequence ID" value="KAF9077558.1"/>
    <property type="molecule type" value="Genomic_DNA"/>
</dbReference>
<evidence type="ECO:0000256" key="1">
    <source>
        <dbReference type="SAM" id="MobiDB-lite"/>
    </source>
</evidence>
<dbReference type="OrthoDB" id="265717at2759"/>
<feature type="compositionally biased region" description="Polar residues" evidence="1">
    <location>
        <begin position="1"/>
        <end position="10"/>
    </location>
</feature>
<gene>
    <name evidence="3" type="ORF">BDP27DRAFT_1357013</name>
</gene>
<proteinExistence type="predicted"/>
<dbReference type="PANTHER" id="PTHR47332:SF4">
    <property type="entry name" value="SET DOMAIN-CONTAINING PROTEIN 5"/>
    <property type="match status" value="1"/>
</dbReference>
<feature type="compositionally biased region" description="Basic and acidic residues" evidence="1">
    <location>
        <begin position="53"/>
        <end position="72"/>
    </location>
</feature>
<dbReference type="InterPro" id="IPR001214">
    <property type="entry name" value="SET_dom"/>
</dbReference>
<dbReference type="Pfam" id="PF00856">
    <property type="entry name" value="SET"/>
    <property type="match status" value="1"/>
</dbReference>
<protein>
    <recommendedName>
        <fullName evidence="2">SET domain-containing protein</fullName>
    </recommendedName>
</protein>
<keyword evidence="4" id="KW-1185">Reference proteome</keyword>
<feature type="region of interest" description="Disordered" evidence="1">
    <location>
        <begin position="1"/>
        <end position="77"/>
    </location>
</feature>
<dbReference type="InterPro" id="IPR046341">
    <property type="entry name" value="SET_dom_sf"/>
</dbReference>
<name>A0A9P5Q8L9_9AGAR</name>
<feature type="domain" description="SET" evidence="2">
    <location>
        <begin position="128"/>
        <end position="291"/>
    </location>
</feature>
<dbReference type="AlphaFoldDB" id="A0A9P5Q8L9"/>
<accession>A0A9P5Q8L9</accession>
<organism evidence="3 4">
    <name type="scientific">Rhodocollybia butyracea</name>
    <dbReference type="NCBI Taxonomy" id="206335"/>
    <lineage>
        <taxon>Eukaryota</taxon>
        <taxon>Fungi</taxon>
        <taxon>Dikarya</taxon>
        <taxon>Basidiomycota</taxon>
        <taxon>Agaricomycotina</taxon>
        <taxon>Agaricomycetes</taxon>
        <taxon>Agaricomycetidae</taxon>
        <taxon>Agaricales</taxon>
        <taxon>Marasmiineae</taxon>
        <taxon>Omphalotaceae</taxon>
        <taxon>Rhodocollybia</taxon>
    </lineage>
</organism>
<evidence type="ECO:0000259" key="2">
    <source>
        <dbReference type="PROSITE" id="PS50280"/>
    </source>
</evidence>
<dbReference type="Proteomes" id="UP000772434">
    <property type="component" value="Unassembled WGS sequence"/>
</dbReference>
<dbReference type="PANTHER" id="PTHR47332">
    <property type="entry name" value="SET DOMAIN-CONTAINING PROTEIN 5"/>
    <property type="match status" value="1"/>
</dbReference>
<dbReference type="InterPro" id="IPR053185">
    <property type="entry name" value="SET_domain_protein"/>
</dbReference>
<reference evidence="3" key="1">
    <citation type="submission" date="2020-11" db="EMBL/GenBank/DDBJ databases">
        <authorList>
            <consortium name="DOE Joint Genome Institute"/>
            <person name="Ahrendt S."/>
            <person name="Riley R."/>
            <person name="Andreopoulos W."/>
            <person name="Labutti K."/>
            <person name="Pangilinan J."/>
            <person name="Ruiz-Duenas F.J."/>
            <person name="Barrasa J.M."/>
            <person name="Sanchez-Garcia M."/>
            <person name="Camarero S."/>
            <person name="Miyauchi S."/>
            <person name="Serrano A."/>
            <person name="Linde D."/>
            <person name="Babiker R."/>
            <person name="Drula E."/>
            <person name="Ayuso-Fernandez I."/>
            <person name="Pacheco R."/>
            <person name="Padilla G."/>
            <person name="Ferreira P."/>
            <person name="Barriuso J."/>
            <person name="Kellner H."/>
            <person name="Castanera R."/>
            <person name="Alfaro M."/>
            <person name="Ramirez L."/>
            <person name="Pisabarro A.G."/>
            <person name="Kuo A."/>
            <person name="Tritt A."/>
            <person name="Lipzen A."/>
            <person name="He G."/>
            <person name="Yan M."/>
            <person name="Ng V."/>
            <person name="Cullen D."/>
            <person name="Martin F."/>
            <person name="Rosso M.-N."/>
            <person name="Henrissat B."/>
            <person name="Hibbett D."/>
            <person name="Martinez A.T."/>
            <person name="Grigoriev I.V."/>
        </authorList>
    </citation>
    <scope>NUCLEOTIDE SEQUENCE</scope>
    <source>
        <strain evidence="3">AH 40177</strain>
    </source>
</reference>
<dbReference type="PROSITE" id="PS50280">
    <property type="entry name" value="SET"/>
    <property type="match status" value="1"/>
</dbReference>
<sequence>MKRGFLTTSKAKSKFEKAVSNPDTRKVPLPLGNGRLSYGVVPEAGEKKRHFHSRDFPKDTRSQSPRNGKEIDPDTLDYAPGVQSSLLSPRTIVTISISLEATRNASFPERSKGSCTGTRLAFRVFLCLPLEARRTISGKLQILGVFATRLIRAGDLIVDERPMIVTPTDIFSLSENVFKGDYTLEQQKQIALHEWQQLVRQLASSHQQDGSDEVFGRMRTNAVHIDIELLESQSDDSTVDCRYSGVCKDVSRVNHSCGPNSEFSWHDDTFSVRLHAVRDIPQALKLPSHIARFSFPLPHEQRRLRPMVSLPASALVSVPPVFNRLDLTSATHVEHVLSKNLLSLSRHPSENLILDMEKALFYAHKLRGAHRLVGKKEIGSEFLSEKEIRSKFCNCNRATAFVIQITTSLHRFGDLEESLREPEIGRPACDNQL</sequence>
<evidence type="ECO:0000313" key="4">
    <source>
        <dbReference type="Proteomes" id="UP000772434"/>
    </source>
</evidence>
<comment type="caution">
    <text evidence="3">The sequence shown here is derived from an EMBL/GenBank/DDBJ whole genome shotgun (WGS) entry which is preliminary data.</text>
</comment>